<dbReference type="Pfam" id="PF13649">
    <property type="entry name" value="Methyltransf_25"/>
    <property type="match status" value="1"/>
</dbReference>
<evidence type="ECO:0000313" key="3">
    <source>
        <dbReference type="Proteomes" id="UP001427805"/>
    </source>
</evidence>
<dbReference type="GO" id="GO:0032259">
    <property type="term" value="P:methylation"/>
    <property type="evidence" value="ECO:0007669"/>
    <property type="project" value="UniProtKB-KW"/>
</dbReference>
<dbReference type="EC" id="2.1.-.-" evidence="2"/>
<evidence type="ECO:0000313" key="2">
    <source>
        <dbReference type="EMBL" id="MEN3748921.1"/>
    </source>
</evidence>
<keyword evidence="2" id="KW-0489">Methyltransferase</keyword>
<keyword evidence="3" id="KW-1185">Reference proteome</keyword>
<dbReference type="InterPro" id="IPR041698">
    <property type="entry name" value="Methyltransf_25"/>
</dbReference>
<organism evidence="2 3">
    <name type="scientific">Sphingomonas rustica</name>
    <dbReference type="NCBI Taxonomy" id="3103142"/>
    <lineage>
        <taxon>Bacteria</taxon>
        <taxon>Pseudomonadati</taxon>
        <taxon>Pseudomonadota</taxon>
        <taxon>Alphaproteobacteria</taxon>
        <taxon>Sphingomonadales</taxon>
        <taxon>Sphingomonadaceae</taxon>
        <taxon>Sphingomonas</taxon>
    </lineage>
</organism>
<dbReference type="InterPro" id="IPR029063">
    <property type="entry name" value="SAM-dependent_MTases_sf"/>
</dbReference>
<dbReference type="SUPFAM" id="SSF53335">
    <property type="entry name" value="S-adenosyl-L-methionine-dependent methyltransferases"/>
    <property type="match status" value="1"/>
</dbReference>
<proteinExistence type="predicted"/>
<evidence type="ECO:0000259" key="1">
    <source>
        <dbReference type="Pfam" id="PF13649"/>
    </source>
</evidence>
<accession>A0ABV0BDG9</accession>
<sequence>MSDTLDRRVQQLSRAARMLATIAASVKLRSSTTVDPAIREQIELGARIALDDVAGALDSEDLSAVVTAAEMAFAEGGELLRNADRAPGWQVEDPALLQAMGRASSNAFDRILALAETRPSLRRTLEGRFLDVGTGVAGIAIRAAEACPALQIDAIDLWAPALDLAERNIAASPHRSRIHLRNLDVTALALDPRYSLAWLPTMFMARPVVERALDRIVAASLPDAWIIAPLYTLPTDPFMAAMSTLRTLRGGGDITDPGDIAAMLKARGCTDIEIDAEPLATFVMGRVRA</sequence>
<keyword evidence="2" id="KW-0808">Transferase</keyword>
<dbReference type="Gene3D" id="3.40.50.150">
    <property type="entry name" value="Vaccinia Virus protein VP39"/>
    <property type="match status" value="1"/>
</dbReference>
<feature type="domain" description="Methyltransferase" evidence="1">
    <location>
        <begin position="130"/>
        <end position="218"/>
    </location>
</feature>
<dbReference type="CDD" id="cd02440">
    <property type="entry name" value="AdoMet_MTases"/>
    <property type="match status" value="1"/>
</dbReference>
<dbReference type="RefSeq" id="WP_346247964.1">
    <property type="nucleotide sequence ID" value="NZ_JBDIZK010000011.1"/>
</dbReference>
<dbReference type="Proteomes" id="UP001427805">
    <property type="component" value="Unassembled WGS sequence"/>
</dbReference>
<reference evidence="2 3" key="1">
    <citation type="submission" date="2024-05" db="EMBL/GenBank/DDBJ databases">
        <title>Sphingomonas sp. HF-S3 16S ribosomal RNA gene Genome sequencing and assembly.</title>
        <authorList>
            <person name="Lee H."/>
        </authorList>
    </citation>
    <scope>NUCLEOTIDE SEQUENCE [LARGE SCALE GENOMIC DNA]</scope>
    <source>
        <strain evidence="2 3">HF-S3</strain>
    </source>
</reference>
<protein>
    <submittedName>
        <fullName evidence="2">Class I SAM-dependent methyltransferase</fullName>
        <ecNumber evidence="2">2.1.-.-</ecNumber>
    </submittedName>
</protein>
<name>A0ABV0BDG9_9SPHN</name>
<dbReference type="EMBL" id="JBDIZK010000011">
    <property type="protein sequence ID" value="MEN3748921.1"/>
    <property type="molecule type" value="Genomic_DNA"/>
</dbReference>
<comment type="caution">
    <text evidence="2">The sequence shown here is derived from an EMBL/GenBank/DDBJ whole genome shotgun (WGS) entry which is preliminary data.</text>
</comment>
<dbReference type="GO" id="GO:0008168">
    <property type="term" value="F:methyltransferase activity"/>
    <property type="evidence" value="ECO:0007669"/>
    <property type="project" value="UniProtKB-KW"/>
</dbReference>
<gene>
    <name evidence="2" type="ORF">TPR58_17225</name>
</gene>